<comment type="caution">
    <text evidence="2">The sequence shown here is derived from an EMBL/GenBank/DDBJ whole genome shotgun (WGS) entry which is preliminary data.</text>
</comment>
<dbReference type="PROSITE" id="PS51819">
    <property type="entry name" value="VOC"/>
    <property type="match status" value="1"/>
</dbReference>
<dbReference type="InterPro" id="IPR029068">
    <property type="entry name" value="Glyas_Bleomycin-R_OHBP_Dase"/>
</dbReference>
<gene>
    <name evidence="2" type="ORF">ACFOSX_13595</name>
</gene>
<evidence type="ECO:0000313" key="2">
    <source>
        <dbReference type="EMBL" id="MFC3878268.1"/>
    </source>
</evidence>
<dbReference type="SUPFAM" id="SSF54593">
    <property type="entry name" value="Glyoxalase/Bleomycin resistance protein/Dihydroxybiphenyl dioxygenase"/>
    <property type="match status" value="1"/>
</dbReference>
<accession>A0ABV8AK54</accession>
<feature type="domain" description="VOC" evidence="1">
    <location>
        <begin position="8"/>
        <end position="125"/>
    </location>
</feature>
<proteinExistence type="predicted"/>
<dbReference type="InterPro" id="IPR037523">
    <property type="entry name" value="VOC_core"/>
</dbReference>
<name>A0ABV8AK54_9FLAO</name>
<evidence type="ECO:0000259" key="1">
    <source>
        <dbReference type="PROSITE" id="PS51819"/>
    </source>
</evidence>
<dbReference type="GO" id="GO:0051213">
    <property type="term" value="F:dioxygenase activity"/>
    <property type="evidence" value="ECO:0007669"/>
    <property type="project" value="UniProtKB-KW"/>
</dbReference>
<dbReference type="RefSeq" id="WP_386102300.1">
    <property type="nucleotide sequence ID" value="NZ_JBHSAT010000023.1"/>
</dbReference>
<reference evidence="3" key="1">
    <citation type="journal article" date="2019" name="Int. J. Syst. Evol. Microbiol.">
        <title>The Global Catalogue of Microorganisms (GCM) 10K type strain sequencing project: providing services to taxonomists for standard genome sequencing and annotation.</title>
        <authorList>
            <consortium name="The Broad Institute Genomics Platform"/>
            <consortium name="The Broad Institute Genome Sequencing Center for Infectious Disease"/>
            <person name="Wu L."/>
            <person name="Ma J."/>
        </authorList>
    </citation>
    <scope>NUCLEOTIDE SEQUENCE [LARGE SCALE GENOMIC DNA]</scope>
    <source>
        <strain evidence="3">CECT 8979</strain>
    </source>
</reference>
<protein>
    <submittedName>
        <fullName evidence="2">Glyoxalase/bleomycin resistance/extradiol dioxygenase family protein</fullName>
    </submittedName>
</protein>
<evidence type="ECO:0000313" key="3">
    <source>
        <dbReference type="Proteomes" id="UP001595812"/>
    </source>
</evidence>
<dbReference type="Gene3D" id="3.10.180.10">
    <property type="entry name" value="2,3-Dihydroxybiphenyl 1,2-Dioxygenase, domain 1"/>
    <property type="match status" value="1"/>
</dbReference>
<dbReference type="EMBL" id="JBHSAT010000023">
    <property type="protein sequence ID" value="MFC3878268.1"/>
    <property type="molecule type" value="Genomic_DNA"/>
</dbReference>
<organism evidence="2 3">
    <name type="scientific">Winogradskyella maritima</name>
    <dbReference type="NCBI Taxonomy" id="1517766"/>
    <lineage>
        <taxon>Bacteria</taxon>
        <taxon>Pseudomonadati</taxon>
        <taxon>Bacteroidota</taxon>
        <taxon>Flavobacteriia</taxon>
        <taxon>Flavobacteriales</taxon>
        <taxon>Flavobacteriaceae</taxon>
        <taxon>Winogradskyella</taxon>
    </lineage>
</organism>
<sequence length="126" mass="14614">MSEKGILKAIHPVLPVKNVTEAINYYVNKLGFQLGFKDAGDNPKYAGVRRDAIEIHLQWHDAKEWEAGIDRPMLRIYSQNVTALFNEYKTQDVFHKNTSLKETPWGTKEFGFYDLDSNGLVYYRDL</sequence>
<keyword evidence="3" id="KW-1185">Reference proteome</keyword>
<keyword evidence="2" id="KW-0223">Dioxygenase</keyword>
<dbReference type="Proteomes" id="UP001595812">
    <property type="component" value="Unassembled WGS sequence"/>
</dbReference>
<keyword evidence="2" id="KW-0560">Oxidoreductase</keyword>